<evidence type="ECO:0000313" key="11">
    <source>
        <dbReference type="Proteomes" id="UP000078561"/>
    </source>
</evidence>
<dbReference type="GO" id="GO:0015254">
    <property type="term" value="F:glycerol channel activity"/>
    <property type="evidence" value="ECO:0007669"/>
    <property type="project" value="TreeGrafter"/>
</dbReference>
<feature type="region of interest" description="Disordered" evidence="8">
    <location>
        <begin position="1"/>
        <end position="62"/>
    </location>
</feature>
<evidence type="ECO:0000256" key="7">
    <source>
        <dbReference type="RuleBase" id="RU000477"/>
    </source>
</evidence>
<dbReference type="InParanoid" id="A0A163JZU7"/>
<evidence type="ECO:0000313" key="10">
    <source>
        <dbReference type="EMBL" id="SAM04485.1"/>
    </source>
</evidence>
<keyword evidence="6 9" id="KW-0472">Membrane</keyword>
<evidence type="ECO:0008006" key="12">
    <source>
        <dbReference type="Google" id="ProtNLM"/>
    </source>
</evidence>
<keyword evidence="3 7" id="KW-0813">Transport</keyword>
<comment type="subcellular location">
    <subcellularLocation>
        <location evidence="1">Membrane</location>
        <topology evidence="1">Multi-pass membrane protein</topology>
    </subcellularLocation>
</comment>
<organism evidence="10">
    <name type="scientific">Absidia glauca</name>
    <name type="common">Pin mould</name>
    <dbReference type="NCBI Taxonomy" id="4829"/>
    <lineage>
        <taxon>Eukaryota</taxon>
        <taxon>Fungi</taxon>
        <taxon>Fungi incertae sedis</taxon>
        <taxon>Mucoromycota</taxon>
        <taxon>Mucoromycotina</taxon>
        <taxon>Mucoromycetes</taxon>
        <taxon>Mucorales</taxon>
        <taxon>Cunninghamellaceae</taxon>
        <taxon>Absidia</taxon>
    </lineage>
</organism>
<feature type="transmembrane region" description="Helical" evidence="9">
    <location>
        <begin position="256"/>
        <end position="279"/>
    </location>
</feature>
<feature type="compositionally biased region" description="Polar residues" evidence="8">
    <location>
        <begin position="43"/>
        <end position="52"/>
    </location>
</feature>
<dbReference type="InterPro" id="IPR000425">
    <property type="entry name" value="MIP"/>
</dbReference>
<accession>A0A163JZU7</accession>
<dbReference type="Proteomes" id="UP000078561">
    <property type="component" value="Unassembled WGS sequence"/>
</dbReference>
<protein>
    <recommendedName>
        <fullName evidence="12">Aquaporin</fullName>
    </recommendedName>
</protein>
<dbReference type="AlphaFoldDB" id="A0A163JZU7"/>
<proteinExistence type="inferred from homology"/>
<name>A0A163JZU7_ABSGL</name>
<evidence type="ECO:0000256" key="4">
    <source>
        <dbReference type="ARBA" id="ARBA00022692"/>
    </source>
</evidence>
<evidence type="ECO:0000256" key="3">
    <source>
        <dbReference type="ARBA" id="ARBA00022448"/>
    </source>
</evidence>
<evidence type="ECO:0000256" key="2">
    <source>
        <dbReference type="ARBA" id="ARBA00006175"/>
    </source>
</evidence>
<dbReference type="InterPro" id="IPR050363">
    <property type="entry name" value="MIP/Aquaporin"/>
</dbReference>
<gene>
    <name evidence="10" type="primary">ABSGL_10349.1 scaffold 11921</name>
</gene>
<evidence type="ECO:0000256" key="8">
    <source>
        <dbReference type="SAM" id="MobiDB-lite"/>
    </source>
</evidence>
<dbReference type="GO" id="GO:0015250">
    <property type="term" value="F:water channel activity"/>
    <property type="evidence" value="ECO:0007669"/>
    <property type="project" value="TreeGrafter"/>
</dbReference>
<evidence type="ECO:0000256" key="5">
    <source>
        <dbReference type="ARBA" id="ARBA00022989"/>
    </source>
</evidence>
<feature type="transmembrane region" description="Helical" evidence="9">
    <location>
        <begin position="177"/>
        <end position="195"/>
    </location>
</feature>
<dbReference type="InterPro" id="IPR023271">
    <property type="entry name" value="Aquaporin-like"/>
</dbReference>
<dbReference type="Pfam" id="PF00230">
    <property type="entry name" value="MIP"/>
    <property type="match status" value="1"/>
</dbReference>
<evidence type="ECO:0000256" key="6">
    <source>
        <dbReference type="ARBA" id="ARBA00023136"/>
    </source>
</evidence>
<keyword evidence="5 9" id="KW-1133">Transmembrane helix</keyword>
<reference evidence="10" key="1">
    <citation type="submission" date="2016-04" db="EMBL/GenBank/DDBJ databases">
        <authorList>
            <person name="Evans L.H."/>
            <person name="Alamgir A."/>
            <person name="Owens N."/>
            <person name="Weber N.D."/>
            <person name="Virtaneva K."/>
            <person name="Barbian K."/>
            <person name="Babar A."/>
            <person name="Rosenke K."/>
        </authorList>
    </citation>
    <scope>NUCLEOTIDE SEQUENCE [LARGE SCALE GENOMIC DNA]</scope>
    <source>
        <strain evidence="10">CBS 101.48</strain>
    </source>
</reference>
<feature type="transmembrane region" description="Helical" evidence="9">
    <location>
        <begin position="109"/>
        <end position="137"/>
    </location>
</feature>
<feature type="transmembrane region" description="Helical" evidence="9">
    <location>
        <begin position="207"/>
        <end position="225"/>
    </location>
</feature>
<dbReference type="PANTHER" id="PTHR43829:SF9">
    <property type="entry name" value="AQUAPORIN-9"/>
    <property type="match status" value="1"/>
</dbReference>
<dbReference type="PRINTS" id="PR00783">
    <property type="entry name" value="MINTRINSICP"/>
</dbReference>
<dbReference type="OrthoDB" id="3222at2759"/>
<dbReference type="Gene3D" id="1.20.1080.10">
    <property type="entry name" value="Glycerol uptake facilitator protein"/>
    <property type="match status" value="1"/>
</dbReference>
<dbReference type="EMBL" id="LT554386">
    <property type="protein sequence ID" value="SAM04485.1"/>
    <property type="molecule type" value="Genomic_DNA"/>
</dbReference>
<keyword evidence="11" id="KW-1185">Reference proteome</keyword>
<sequence>MTTSPPSLPRPVLTRSHPSDSTLTDPSSPPSVIIDVDYRHPSSPHQTITNNRNKSKDFMSSPPKDASFYRACTLSYQSFRYQRNKPCRWEAQSRGWPCRLEMVCIAQRLAVLVAICISGHVSLMGAFCGAAVCYGMIQPALDAYDGGHRQILGRKGTAGIFATFPPAVFVDARGTSIASEIIGTALLLLLIMVTGHPNNLPFCSMQGVMVAAGLMTISLALGYTSGFSLNPARDLGPRIFTAIAGWGPGVFSEAHYYALIPSFAPILGALLGGLTYTLCIDPDNRHPSL</sequence>
<dbReference type="SUPFAM" id="SSF81338">
    <property type="entry name" value="Aquaporin-like"/>
    <property type="match status" value="1"/>
</dbReference>
<dbReference type="STRING" id="4829.A0A163JZU7"/>
<dbReference type="PANTHER" id="PTHR43829">
    <property type="entry name" value="AQUAPORIN OR AQUAGLYCEROPORIN RELATED"/>
    <property type="match status" value="1"/>
</dbReference>
<keyword evidence="4 7" id="KW-0812">Transmembrane</keyword>
<comment type="similarity">
    <text evidence="2 7">Belongs to the MIP/aquaporin (TC 1.A.8) family.</text>
</comment>
<dbReference type="GO" id="GO:0005886">
    <property type="term" value="C:plasma membrane"/>
    <property type="evidence" value="ECO:0007669"/>
    <property type="project" value="TreeGrafter"/>
</dbReference>
<evidence type="ECO:0000256" key="1">
    <source>
        <dbReference type="ARBA" id="ARBA00004141"/>
    </source>
</evidence>
<evidence type="ECO:0000256" key="9">
    <source>
        <dbReference type="SAM" id="Phobius"/>
    </source>
</evidence>